<organism evidence="2 3">
    <name type="scientific">Tersicoccus solisilvae</name>
    <dbReference type="NCBI Taxonomy" id="1882339"/>
    <lineage>
        <taxon>Bacteria</taxon>
        <taxon>Bacillati</taxon>
        <taxon>Actinomycetota</taxon>
        <taxon>Actinomycetes</taxon>
        <taxon>Micrococcales</taxon>
        <taxon>Micrococcaceae</taxon>
        <taxon>Tersicoccus</taxon>
    </lineage>
</organism>
<evidence type="ECO:0000313" key="3">
    <source>
        <dbReference type="Proteomes" id="UP000597761"/>
    </source>
</evidence>
<dbReference type="InterPro" id="IPR001624">
    <property type="entry name" value="FliE"/>
</dbReference>
<reference evidence="3" key="1">
    <citation type="journal article" date="2019" name="Int. J. Syst. Evol. Microbiol.">
        <title>The Global Catalogue of Microorganisms (GCM) 10K type strain sequencing project: providing services to taxonomists for standard genome sequencing and annotation.</title>
        <authorList>
            <consortium name="The Broad Institute Genomics Platform"/>
            <consortium name="The Broad Institute Genome Sequencing Center for Infectious Disease"/>
            <person name="Wu L."/>
            <person name="Ma J."/>
        </authorList>
    </citation>
    <scope>NUCLEOTIDE SEQUENCE [LARGE SCALE GENOMIC DNA]</scope>
    <source>
        <strain evidence="3">CGMCC 1.15480</strain>
    </source>
</reference>
<evidence type="ECO:0000313" key="2">
    <source>
        <dbReference type="EMBL" id="GGC97525.1"/>
    </source>
</evidence>
<dbReference type="EMBL" id="BMJI01000020">
    <property type="protein sequence ID" value="GGC97525.1"/>
    <property type="molecule type" value="Genomic_DNA"/>
</dbReference>
<protein>
    <recommendedName>
        <fullName evidence="4">Flagellar hook-basal body complex protein FliE</fullName>
    </recommendedName>
</protein>
<comment type="caution">
    <text evidence="2">The sequence shown here is derived from an EMBL/GenBank/DDBJ whole genome shotgun (WGS) entry which is preliminary data.</text>
</comment>
<keyword evidence="3" id="KW-1185">Reference proteome</keyword>
<sequence length="63" mass="6781">MLGDLQAQQTTSNTLAVQAVTGDLTDIHRATLAASRAQTTMELVATVRNQAISGFNEMMRMQA</sequence>
<gene>
    <name evidence="2" type="ORF">GCM10011512_25640</name>
</gene>
<dbReference type="Pfam" id="PF02049">
    <property type="entry name" value="FliE"/>
    <property type="match status" value="1"/>
</dbReference>
<dbReference type="Proteomes" id="UP000597761">
    <property type="component" value="Unassembled WGS sequence"/>
</dbReference>
<accession>A0ABQ1PHX1</accession>
<evidence type="ECO:0000256" key="1">
    <source>
        <dbReference type="ARBA" id="ARBA00023143"/>
    </source>
</evidence>
<keyword evidence="1" id="KW-0975">Bacterial flagellum</keyword>
<proteinExistence type="predicted"/>
<name>A0ABQ1PHX1_9MICC</name>
<evidence type="ECO:0008006" key="4">
    <source>
        <dbReference type="Google" id="ProtNLM"/>
    </source>
</evidence>